<protein>
    <submittedName>
        <fullName evidence="2">Radical SAM domain containing protein, putative</fullName>
    </submittedName>
</protein>
<feature type="compositionally biased region" description="Low complexity" evidence="1">
    <location>
        <begin position="197"/>
        <end position="232"/>
    </location>
</feature>
<dbReference type="SUPFAM" id="SSF102114">
    <property type="entry name" value="Radical SAM enzymes"/>
    <property type="match status" value="1"/>
</dbReference>
<evidence type="ECO:0000313" key="2">
    <source>
        <dbReference type="EMBL" id="CDJ60087.1"/>
    </source>
</evidence>
<dbReference type="PANTHER" id="PTHR13932">
    <property type="entry name" value="COPROPORPHYRINIGEN III OXIDASE"/>
    <property type="match status" value="1"/>
</dbReference>
<keyword evidence="3" id="KW-1185">Reference proteome</keyword>
<dbReference type="EMBL" id="HG721273">
    <property type="protein sequence ID" value="CDJ60087.1"/>
    <property type="molecule type" value="Genomic_DNA"/>
</dbReference>
<sequence length="659" mass="70707">MAAEFEAFLKPHTQRVQQLKQLLQQQQQGEQIQQQQQHRQTALLLPDVQEALVRVLFPAAVANTSGSKCVVAPMPATATAPAAAAGATGRSRLLRSVYFGGGTPSLMPPDMLQQLLHQIKAFEADLQQLLQQQLLLHDALRGNLPKSTQGALRRQQQQQQRQQEKQPEVSIEIYPGVQTLHEPTLKILGRYPASIANSRSTSSSGCSNSSSGSSCENGSDSNSSCSSSTSSSMVPSHSRDSLHALRLLRRYGLLHRTSVDIIFSVQTQQQLLRELGLMTRLCVGHISLYELQMAAAAEQEAVAEAAAPAEDSSRTERELSTRHGQAATATAATAAAAAGADTLRCTGAVGRSLGLAWVHLPFLPSYKALVQRAAAQEDMHAGLRAHGKCTTGLTGWAYTRMQELLMLSLRTSEGVNLMHLLALTKAAAAAAAARIQDPAARAAEVQNAVRILLQPSATMEELLRCSAAVADCQTAEYSAATSADAGVMTGATTVATSDGNGVLLLLRQVLPAVLSGAADYLRRPEVAEIRVYVHPNPQLSSQGPNSPSDSIIHQPFGAACAALYKELREEVADLLKTETEGQWRLRILASESPTAVAAKAMRLLHMLNRHRCSANISISCRLVLHAPDGLMLSDAVSRDIFVHLDGICKPIEALLQEET</sequence>
<reference evidence="2" key="1">
    <citation type="submission" date="2013-10" db="EMBL/GenBank/DDBJ databases">
        <title>Genomic analysis of the causative agents of coccidiosis in chickens.</title>
        <authorList>
            <person name="Reid A.J."/>
            <person name="Blake D."/>
            <person name="Billington K."/>
            <person name="Browne H."/>
            <person name="Dunn M."/>
            <person name="Hung S."/>
            <person name="Kawahara F."/>
            <person name="Miranda-Saavedra D."/>
            <person name="Mourier T."/>
            <person name="Nagra H."/>
            <person name="Otto T.D."/>
            <person name="Rawlings N."/>
            <person name="Sanchez A."/>
            <person name="Sanders M."/>
            <person name="Subramaniam C."/>
            <person name="Tay Y."/>
            <person name="Dear P."/>
            <person name="Doerig C."/>
            <person name="Gruber A."/>
            <person name="Parkinson J."/>
            <person name="Shirley M."/>
            <person name="Wan K.L."/>
            <person name="Berriman M."/>
            <person name="Tomley F."/>
            <person name="Pain A."/>
        </authorList>
    </citation>
    <scope>NUCLEOTIDE SEQUENCE [LARGE SCALE GENOMIC DNA]</scope>
    <source>
        <strain evidence="2">Weybridge</strain>
    </source>
</reference>
<evidence type="ECO:0000313" key="3">
    <source>
        <dbReference type="Proteomes" id="UP000030763"/>
    </source>
</evidence>
<dbReference type="InterPro" id="IPR058240">
    <property type="entry name" value="rSAM_sf"/>
</dbReference>
<feature type="region of interest" description="Disordered" evidence="1">
    <location>
        <begin position="197"/>
        <end position="239"/>
    </location>
</feature>
<dbReference type="GeneID" id="25336723"/>
<accession>U6M7B2</accession>
<dbReference type="GO" id="GO:0006779">
    <property type="term" value="P:porphyrin-containing compound biosynthetic process"/>
    <property type="evidence" value="ECO:0007669"/>
    <property type="project" value="TreeGrafter"/>
</dbReference>
<dbReference type="Proteomes" id="UP000030763">
    <property type="component" value="Unassembled WGS sequence"/>
</dbReference>
<name>U6M7B2_EIMMA</name>
<gene>
    <name evidence="2" type="ORF">EMWEY_00027370</name>
</gene>
<dbReference type="OrthoDB" id="348229at2759"/>
<proteinExistence type="predicted"/>
<dbReference type="AlphaFoldDB" id="U6M7B2"/>
<dbReference type="InterPro" id="IPR034505">
    <property type="entry name" value="Coproporphyrinogen-III_oxidase"/>
</dbReference>
<reference evidence="2" key="2">
    <citation type="submission" date="2013-10" db="EMBL/GenBank/DDBJ databases">
        <authorList>
            <person name="Aslett M."/>
        </authorList>
    </citation>
    <scope>NUCLEOTIDE SEQUENCE [LARGE SCALE GENOMIC DNA]</scope>
    <source>
        <strain evidence="2">Weybridge</strain>
    </source>
</reference>
<feature type="region of interest" description="Disordered" evidence="1">
    <location>
        <begin position="304"/>
        <end position="325"/>
    </location>
</feature>
<dbReference type="GO" id="GO:0005737">
    <property type="term" value="C:cytoplasm"/>
    <property type="evidence" value="ECO:0007669"/>
    <property type="project" value="TreeGrafter"/>
</dbReference>
<evidence type="ECO:0000256" key="1">
    <source>
        <dbReference type="SAM" id="MobiDB-lite"/>
    </source>
</evidence>
<dbReference type="GO" id="GO:0051539">
    <property type="term" value="F:4 iron, 4 sulfur cluster binding"/>
    <property type="evidence" value="ECO:0007669"/>
    <property type="project" value="TreeGrafter"/>
</dbReference>
<feature type="compositionally biased region" description="Basic and acidic residues" evidence="1">
    <location>
        <begin position="311"/>
        <end position="321"/>
    </location>
</feature>
<dbReference type="VEuPathDB" id="ToxoDB:EMWEY_00027370"/>
<dbReference type="RefSeq" id="XP_013336732.1">
    <property type="nucleotide sequence ID" value="XM_013481278.1"/>
</dbReference>
<dbReference type="PANTHER" id="PTHR13932:SF5">
    <property type="entry name" value="RADICAL S-ADENOSYL METHIONINE DOMAIN-CONTAINING PROTEIN 1, MITOCHONDRIAL"/>
    <property type="match status" value="1"/>
</dbReference>
<organism evidence="2 3">
    <name type="scientific">Eimeria maxima</name>
    <name type="common">Coccidian parasite</name>
    <dbReference type="NCBI Taxonomy" id="5804"/>
    <lineage>
        <taxon>Eukaryota</taxon>
        <taxon>Sar</taxon>
        <taxon>Alveolata</taxon>
        <taxon>Apicomplexa</taxon>
        <taxon>Conoidasida</taxon>
        <taxon>Coccidia</taxon>
        <taxon>Eucoccidiorida</taxon>
        <taxon>Eimeriorina</taxon>
        <taxon>Eimeriidae</taxon>
        <taxon>Eimeria</taxon>
    </lineage>
</organism>
<feature type="region of interest" description="Disordered" evidence="1">
    <location>
        <begin position="146"/>
        <end position="170"/>
    </location>
</feature>